<dbReference type="InterPro" id="IPR001343">
    <property type="entry name" value="Hemolysn_Ca-bd"/>
</dbReference>
<evidence type="ECO:0000259" key="4">
    <source>
        <dbReference type="PROSITE" id="PS50240"/>
    </source>
</evidence>
<dbReference type="InterPro" id="IPR018511">
    <property type="entry name" value="Hemolysin-typ_Ca-bd_CS"/>
</dbReference>
<dbReference type="Gene3D" id="2.150.10.10">
    <property type="entry name" value="Serralysin-like metalloprotease, C-terminal"/>
    <property type="match status" value="2"/>
</dbReference>
<organism evidence="5 6">
    <name type="scientific">Planktothrix pseudagardhii</name>
    <dbReference type="NCBI Taxonomy" id="132604"/>
    <lineage>
        <taxon>Bacteria</taxon>
        <taxon>Bacillati</taxon>
        <taxon>Cyanobacteriota</taxon>
        <taxon>Cyanophyceae</taxon>
        <taxon>Oscillatoriophycideae</taxon>
        <taxon>Oscillatoriales</taxon>
        <taxon>Microcoleaceae</taxon>
        <taxon>Planktothrix</taxon>
    </lineage>
</organism>
<reference evidence="5" key="1">
    <citation type="submission" date="2020-09" db="EMBL/GenBank/DDBJ databases">
        <authorList>
            <person name="Blom J."/>
        </authorList>
    </citation>
    <scope>NUCLEOTIDE SEQUENCE</scope>
    <source>
        <strain evidence="5">No.713</strain>
    </source>
</reference>
<name>A0A9W4GA08_9CYAN</name>
<keyword evidence="6" id="KW-1185">Reference proteome</keyword>
<dbReference type="InterPro" id="IPR011049">
    <property type="entry name" value="Serralysin-like_metalloprot_C"/>
</dbReference>
<dbReference type="Pfam" id="PF00353">
    <property type="entry name" value="HemolysinCabind"/>
    <property type="match status" value="3"/>
</dbReference>
<evidence type="ECO:0000313" key="6">
    <source>
        <dbReference type="Proteomes" id="UP001153719"/>
    </source>
</evidence>
<dbReference type="GO" id="GO:0006508">
    <property type="term" value="P:proteolysis"/>
    <property type="evidence" value="ECO:0007669"/>
    <property type="project" value="InterPro"/>
</dbReference>
<proteinExistence type="inferred from homology"/>
<feature type="domain" description="Peptidase S1" evidence="4">
    <location>
        <begin position="6"/>
        <end position="291"/>
    </location>
</feature>
<dbReference type="InterPro" id="IPR050430">
    <property type="entry name" value="Peptidase_S1"/>
</dbReference>
<dbReference type="GO" id="GO:0005509">
    <property type="term" value="F:calcium ion binding"/>
    <property type="evidence" value="ECO:0007669"/>
    <property type="project" value="InterPro"/>
</dbReference>
<evidence type="ECO:0000313" key="5">
    <source>
        <dbReference type="EMBL" id="CAD5978783.1"/>
    </source>
</evidence>
<dbReference type="KEGG" id="ppsu:NO713_04438"/>
<dbReference type="InterPro" id="IPR043504">
    <property type="entry name" value="Peptidase_S1_PA_chymotrypsin"/>
</dbReference>
<dbReference type="SUPFAM" id="SSF51120">
    <property type="entry name" value="beta-Roll"/>
    <property type="match status" value="1"/>
</dbReference>
<dbReference type="Pfam" id="PF00089">
    <property type="entry name" value="Trypsin"/>
    <property type="match status" value="1"/>
</dbReference>
<evidence type="ECO:0000256" key="1">
    <source>
        <dbReference type="ARBA" id="ARBA00007664"/>
    </source>
</evidence>
<gene>
    <name evidence="5" type="primary">frpC</name>
    <name evidence="5" type="ORF">NO713_04438</name>
</gene>
<dbReference type="InterPro" id="IPR009003">
    <property type="entry name" value="Peptidase_S1_PA"/>
</dbReference>
<dbReference type="InterPro" id="IPR001254">
    <property type="entry name" value="Trypsin_dom"/>
</dbReference>
<dbReference type="PROSITE" id="PS50240">
    <property type="entry name" value="TRYPSIN_DOM"/>
    <property type="match status" value="1"/>
</dbReference>
<keyword evidence="2" id="KW-1015">Disulfide bond</keyword>
<protein>
    <submittedName>
        <fullName evidence="5">Iron-regulated protein FrpC</fullName>
    </submittedName>
</protein>
<dbReference type="SUPFAM" id="SSF50494">
    <property type="entry name" value="Trypsin-like serine proteases"/>
    <property type="match status" value="1"/>
</dbReference>
<accession>A0A9W4GA08</accession>
<dbReference type="InterPro" id="IPR001314">
    <property type="entry name" value="Peptidase_S1A"/>
</dbReference>
<dbReference type="PROSITE" id="PS00330">
    <property type="entry name" value="HEMOLYSIN_CALCIUM"/>
    <property type="match status" value="1"/>
</dbReference>
<dbReference type="Proteomes" id="UP001153719">
    <property type="component" value="Chromosome"/>
</dbReference>
<comment type="similarity">
    <text evidence="1">Belongs to the peptidase S1 family.</text>
</comment>
<evidence type="ECO:0000256" key="2">
    <source>
        <dbReference type="ARBA" id="ARBA00023157"/>
    </source>
</evidence>
<dbReference type="PRINTS" id="PR00722">
    <property type="entry name" value="CHYMOTRYPSIN"/>
</dbReference>
<dbReference type="EMBL" id="LR882967">
    <property type="protein sequence ID" value="CAD5978783.1"/>
    <property type="molecule type" value="Genomic_DNA"/>
</dbReference>
<dbReference type="PRINTS" id="PR00313">
    <property type="entry name" value="CABNDNGRPT"/>
</dbReference>
<sequence length="483" mass="51714">MSTSLTVNAPQPRISVPTSNPDNPAYLVQPGMGLDGVVKIQEINGHSCSGSLLTTGRHILTVAHCVTDEFGQADYSSPSEYTVYFNLPSGTVSIPVSQIYIHPDWTSDTNYNNDIAILELSQPAPEAANRYEIYTGADEVGQIMQKVGYGVPATGNSGEADYSDLVPTKRMGQNRYEASGELFNSYPYYYSNQPGKQLVYDFDNGLPQNDAFGQEFGINDLGLGLSEVNISPGDSGGPAFINGKIAGLTSNGFRSATPGIDVTNALDDSFGEYASDTRVSVYADWINQIINPSPYSGNDNIVGTINNDFLYGYQGNDTLNGLGGDDHLFGGKGGDNLYADEGNDLVYGNLEFDILWGGLGNDFLAGGQDFDYLYGEEGNDTLTGDQGSDYLTGGSGSDLFILSLATANSDQLLADTIDDFEPSFVDKIGLTEGLTEANLTLELSTNFYSNLPETVIRVTSSNQILGVVSNISPEQLQGRFISV</sequence>
<dbReference type="Gene3D" id="2.40.10.10">
    <property type="entry name" value="Trypsin-like serine proteases"/>
    <property type="match status" value="2"/>
</dbReference>
<dbReference type="GO" id="GO:0004252">
    <property type="term" value="F:serine-type endopeptidase activity"/>
    <property type="evidence" value="ECO:0007669"/>
    <property type="project" value="InterPro"/>
</dbReference>
<dbReference type="RefSeq" id="WP_254174628.1">
    <property type="nucleotide sequence ID" value="NZ_LR882967.1"/>
</dbReference>
<dbReference type="PANTHER" id="PTHR24276:SF98">
    <property type="entry name" value="FI18310P1-RELATED"/>
    <property type="match status" value="1"/>
</dbReference>
<dbReference type="AlphaFoldDB" id="A0A9W4GA08"/>
<dbReference type="PANTHER" id="PTHR24276">
    <property type="entry name" value="POLYSERASE-RELATED"/>
    <property type="match status" value="1"/>
</dbReference>
<evidence type="ECO:0000256" key="3">
    <source>
        <dbReference type="SAM" id="MobiDB-lite"/>
    </source>
</evidence>
<feature type="region of interest" description="Disordered" evidence="3">
    <location>
        <begin position="1"/>
        <end position="22"/>
    </location>
</feature>
<dbReference type="SMART" id="SM00020">
    <property type="entry name" value="Tryp_SPc"/>
    <property type="match status" value="1"/>
</dbReference>